<evidence type="ECO:0000313" key="2">
    <source>
        <dbReference type="Proteomes" id="UP000799118"/>
    </source>
</evidence>
<accession>A0A6A4HZS9</accession>
<dbReference type="Proteomes" id="UP000799118">
    <property type="component" value="Unassembled WGS sequence"/>
</dbReference>
<protein>
    <submittedName>
        <fullName evidence="1">Uncharacterized protein</fullName>
    </submittedName>
</protein>
<sequence>MAIQSRVAIYYYKGFYFLYYYSHDGYPQGLGVKFIKEIPSDPVEFEDSIAAKKKKLEGFLRDLQRRNRDEYDDDDGEKDPLCGQKMDTIWDEGKGISLEISREWPRDVDTTTIYEINLEHYVFYFGGEPYFDLRNMPNADFFCAYLDIDSRDYELPSGLGKS</sequence>
<proteinExistence type="predicted"/>
<organism evidence="1 2">
    <name type="scientific">Gymnopus androsaceus JB14</name>
    <dbReference type="NCBI Taxonomy" id="1447944"/>
    <lineage>
        <taxon>Eukaryota</taxon>
        <taxon>Fungi</taxon>
        <taxon>Dikarya</taxon>
        <taxon>Basidiomycota</taxon>
        <taxon>Agaricomycotina</taxon>
        <taxon>Agaricomycetes</taxon>
        <taxon>Agaricomycetidae</taxon>
        <taxon>Agaricales</taxon>
        <taxon>Marasmiineae</taxon>
        <taxon>Omphalotaceae</taxon>
        <taxon>Gymnopus</taxon>
    </lineage>
</organism>
<reference evidence="1" key="1">
    <citation type="journal article" date="2019" name="Environ. Microbiol.">
        <title>Fungal ecological strategies reflected in gene transcription - a case study of two litter decomposers.</title>
        <authorList>
            <person name="Barbi F."/>
            <person name="Kohler A."/>
            <person name="Barry K."/>
            <person name="Baskaran P."/>
            <person name="Daum C."/>
            <person name="Fauchery L."/>
            <person name="Ihrmark K."/>
            <person name="Kuo A."/>
            <person name="LaButti K."/>
            <person name="Lipzen A."/>
            <person name="Morin E."/>
            <person name="Grigoriev I.V."/>
            <person name="Henrissat B."/>
            <person name="Lindahl B."/>
            <person name="Martin F."/>
        </authorList>
    </citation>
    <scope>NUCLEOTIDE SEQUENCE</scope>
    <source>
        <strain evidence="1">JB14</strain>
    </source>
</reference>
<dbReference type="EMBL" id="ML769412">
    <property type="protein sequence ID" value="KAE9404932.1"/>
    <property type="molecule type" value="Genomic_DNA"/>
</dbReference>
<dbReference type="AlphaFoldDB" id="A0A6A4HZS9"/>
<gene>
    <name evidence="1" type="ORF">BT96DRAFT_972771</name>
</gene>
<keyword evidence="2" id="KW-1185">Reference proteome</keyword>
<evidence type="ECO:0000313" key="1">
    <source>
        <dbReference type="EMBL" id="KAE9404932.1"/>
    </source>
</evidence>
<name>A0A6A4HZS9_9AGAR</name>
<dbReference type="OrthoDB" id="3229878at2759"/>